<feature type="non-terminal residue" evidence="1">
    <location>
        <position position="73"/>
    </location>
</feature>
<dbReference type="AlphaFoldDB" id="A7RD34"/>
<accession>A7RD34</accession>
<dbReference type="EMBL" id="DQ519258">
    <property type="protein sequence ID" value="ABU42248.1"/>
    <property type="molecule type" value="mRNA"/>
</dbReference>
<evidence type="ECO:0000313" key="1">
    <source>
        <dbReference type="EMBL" id="ABU42248.1"/>
    </source>
</evidence>
<name>A7RD34_PLAFA</name>
<gene>
    <name evidence="1" type="primary">var</name>
</gene>
<feature type="non-terminal residue" evidence="1">
    <location>
        <position position="1"/>
    </location>
</feature>
<protein>
    <submittedName>
        <fullName evidence="1">Erythrocyte membrane protein</fullName>
    </submittedName>
</protein>
<proteinExistence type="evidence at transcript level"/>
<organism evidence="1">
    <name type="scientific">Plasmodium falciparum</name>
    <name type="common">malaria parasite P. falciparum</name>
    <dbReference type="NCBI Taxonomy" id="5833"/>
    <lineage>
        <taxon>Eukaryota</taxon>
        <taxon>Sar</taxon>
        <taxon>Alveolata</taxon>
        <taxon>Apicomplexa</taxon>
        <taxon>Aconoidasida</taxon>
        <taxon>Haemosporida</taxon>
        <taxon>Plasmodiidae</taxon>
        <taxon>Plasmodium</taxon>
        <taxon>Plasmodium (Laverania)</taxon>
    </lineage>
</organism>
<sequence>RGMDRNLYPRNFVHFFSPFLEPAVGTVCMPHLRSIPRTSCGAFLEPTKGYCRCGDGKMPNDQVPTYFDYVPQY</sequence>
<reference evidence="1" key="1">
    <citation type="journal article" date="2007" name="Mol. Microbiol.">
        <title>Differential var gene expression in the organs of patients dying of falciparum malaria.</title>
        <authorList>
            <person name="Montgomery J."/>
            <person name="Mphande F.A."/>
            <person name="Berriman M."/>
            <person name="Pain A."/>
            <person name="Rogerson S.J."/>
            <person name="Taylor T.E."/>
            <person name="Molyneux M.E."/>
            <person name="Craig A."/>
        </authorList>
    </citation>
    <scope>NUCLEOTIDE SEQUENCE</scope>
</reference>